<reference evidence="1 2" key="1">
    <citation type="submission" date="2018-09" db="EMBL/GenBank/DDBJ databases">
        <title>Genomic investigation of the strawberry pathogen Phytophthora fragariae indicates pathogenicity is determined by transcriptional variation in three key races.</title>
        <authorList>
            <person name="Adams T.M."/>
            <person name="Armitage A.D."/>
            <person name="Sobczyk M.K."/>
            <person name="Bates H.J."/>
            <person name="Dunwell J.M."/>
            <person name="Nellist C.F."/>
            <person name="Harrison R.J."/>
        </authorList>
    </citation>
    <scope>NUCLEOTIDE SEQUENCE [LARGE SCALE GENOMIC DNA]</scope>
    <source>
        <strain evidence="1 2">SCRP249</strain>
    </source>
</reference>
<protein>
    <submittedName>
        <fullName evidence="1">Uncharacterized protein</fullName>
    </submittedName>
</protein>
<dbReference type="EMBL" id="QXFV01001610">
    <property type="protein sequence ID" value="KAE9002039.1"/>
    <property type="molecule type" value="Genomic_DNA"/>
</dbReference>
<gene>
    <name evidence="1" type="ORF">PR001_g18364</name>
</gene>
<comment type="caution">
    <text evidence="1">The sequence shown here is derived from an EMBL/GenBank/DDBJ whole genome shotgun (WGS) entry which is preliminary data.</text>
</comment>
<dbReference type="AlphaFoldDB" id="A0A6A3K4F2"/>
<accession>A0A6A3K4F2</accession>
<proteinExistence type="predicted"/>
<organism evidence="1 2">
    <name type="scientific">Phytophthora rubi</name>
    <dbReference type="NCBI Taxonomy" id="129364"/>
    <lineage>
        <taxon>Eukaryota</taxon>
        <taxon>Sar</taxon>
        <taxon>Stramenopiles</taxon>
        <taxon>Oomycota</taxon>
        <taxon>Peronosporomycetes</taxon>
        <taxon>Peronosporales</taxon>
        <taxon>Peronosporaceae</taxon>
        <taxon>Phytophthora</taxon>
    </lineage>
</organism>
<sequence length="105" mass="11770">MLDNNFPGRRYNDRELAEYMKALRNSAPITLPKLHSKGNYKAWKSEVPLHFEPRSLGDITYGGERYDADLGLRRQGITVVPRAQDQGLFGAGIIVVGGFAIHLQD</sequence>
<name>A0A6A3K4F2_9STRA</name>
<evidence type="ECO:0000313" key="2">
    <source>
        <dbReference type="Proteomes" id="UP000429607"/>
    </source>
</evidence>
<evidence type="ECO:0000313" key="1">
    <source>
        <dbReference type="EMBL" id="KAE9002039.1"/>
    </source>
</evidence>
<dbReference type="Proteomes" id="UP000429607">
    <property type="component" value="Unassembled WGS sequence"/>
</dbReference>